<dbReference type="EMBL" id="GG745334">
    <property type="protein sequence ID" value="KNE59187.1"/>
    <property type="molecule type" value="Genomic_DNA"/>
</dbReference>
<dbReference type="VEuPathDB" id="FungiDB:AMAG_03512"/>
<accession>A0A0L0S9R1</accession>
<protein>
    <submittedName>
        <fullName evidence="2">Uncharacterized protein</fullName>
    </submittedName>
</protein>
<reference evidence="2 3" key="1">
    <citation type="submission" date="2009-11" db="EMBL/GenBank/DDBJ databases">
        <title>Annotation of Allomyces macrogynus ATCC 38327.</title>
        <authorList>
            <consortium name="The Broad Institute Genome Sequencing Platform"/>
            <person name="Russ C."/>
            <person name="Cuomo C."/>
            <person name="Burger G."/>
            <person name="Gray M.W."/>
            <person name="Holland P.W.H."/>
            <person name="King N."/>
            <person name="Lang F.B.F."/>
            <person name="Roger A.J."/>
            <person name="Ruiz-Trillo I."/>
            <person name="Young S.K."/>
            <person name="Zeng Q."/>
            <person name="Gargeya S."/>
            <person name="Fitzgerald M."/>
            <person name="Haas B."/>
            <person name="Abouelleil A."/>
            <person name="Alvarado L."/>
            <person name="Arachchi H.M."/>
            <person name="Berlin A."/>
            <person name="Chapman S.B."/>
            <person name="Gearin G."/>
            <person name="Goldberg J."/>
            <person name="Griggs A."/>
            <person name="Gujja S."/>
            <person name="Hansen M."/>
            <person name="Heiman D."/>
            <person name="Howarth C."/>
            <person name="Larimer J."/>
            <person name="Lui A."/>
            <person name="MacDonald P.J.P."/>
            <person name="McCowen C."/>
            <person name="Montmayeur A."/>
            <person name="Murphy C."/>
            <person name="Neiman D."/>
            <person name="Pearson M."/>
            <person name="Priest M."/>
            <person name="Roberts A."/>
            <person name="Saif S."/>
            <person name="Shea T."/>
            <person name="Sisk P."/>
            <person name="Stolte C."/>
            <person name="Sykes S."/>
            <person name="Wortman J."/>
            <person name="Nusbaum C."/>
            <person name="Birren B."/>
        </authorList>
    </citation>
    <scope>NUCLEOTIDE SEQUENCE [LARGE SCALE GENOMIC DNA]</scope>
    <source>
        <strain evidence="2 3">ATCC 38327</strain>
    </source>
</reference>
<dbReference type="AlphaFoldDB" id="A0A0L0S9R1"/>
<gene>
    <name evidence="2" type="ORF">AMAG_03512</name>
</gene>
<evidence type="ECO:0000313" key="3">
    <source>
        <dbReference type="Proteomes" id="UP000054350"/>
    </source>
</evidence>
<evidence type="ECO:0000256" key="1">
    <source>
        <dbReference type="SAM" id="MobiDB-lite"/>
    </source>
</evidence>
<dbReference type="OrthoDB" id="10408497at2759"/>
<sequence length="255" mass="28807">MLIPSRVAACDSLRSLLSFRGVDRTYRALVGGTYCHSFYRSLLAKWKVSAEPNARARKYKTTFSLVFRELHAGRCATCRKRVDRAGAPVGGVCREYRTNHALKLYRLNRPAFELFPRRAIVRLDAPPYYPKSKGKPAKRRRTALKPSKKLVTACLGLRHWLANLLGPRTRISGYARMRRRYELEVVEKCMAAWTGRTEPPINAAVDWRALDQAGDGDGGAGSDGTEDDEDDEEDDDDEDDESDDDDALLIRPVEE</sequence>
<dbReference type="Proteomes" id="UP000054350">
    <property type="component" value="Unassembled WGS sequence"/>
</dbReference>
<proteinExistence type="predicted"/>
<evidence type="ECO:0000313" key="2">
    <source>
        <dbReference type="EMBL" id="KNE59187.1"/>
    </source>
</evidence>
<organism evidence="2 3">
    <name type="scientific">Allomyces macrogynus (strain ATCC 38327)</name>
    <name type="common">Allomyces javanicus var. macrogynus</name>
    <dbReference type="NCBI Taxonomy" id="578462"/>
    <lineage>
        <taxon>Eukaryota</taxon>
        <taxon>Fungi</taxon>
        <taxon>Fungi incertae sedis</taxon>
        <taxon>Blastocladiomycota</taxon>
        <taxon>Blastocladiomycetes</taxon>
        <taxon>Blastocladiales</taxon>
        <taxon>Blastocladiaceae</taxon>
        <taxon>Allomyces</taxon>
    </lineage>
</organism>
<feature type="region of interest" description="Disordered" evidence="1">
    <location>
        <begin position="210"/>
        <end position="255"/>
    </location>
</feature>
<keyword evidence="3" id="KW-1185">Reference proteome</keyword>
<reference evidence="3" key="2">
    <citation type="submission" date="2009-11" db="EMBL/GenBank/DDBJ databases">
        <title>The Genome Sequence of Allomyces macrogynus strain ATCC 38327.</title>
        <authorList>
            <consortium name="The Broad Institute Genome Sequencing Platform"/>
            <person name="Russ C."/>
            <person name="Cuomo C."/>
            <person name="Shea T."/>
            <person name="Young S.K."/>
            <person name="Zeng Q."/>
            <person name="Koehrsen M."/>
            <person name="Haas B."/>
            <person name="Borodovsky M."/>
            <person name="Guigo R."/>
            <person name="Alvarado L."/>
            <person name="Berlin A."/>
            <person name="Borenstein D."/>
            <person name="Chen Z."/>
            <person name="Engels R."/>
            <person name="Freedman E."/>
            <person name="Gellesch M."/>
            <person name="Goldberg J."/>
            <person name="Griggs A."/>
            <person name="Gujja S."/>
            <person name="Heiman D."/>
            <person name="Hepburn T."/>
            <person name="Howarth C."/>
            <person name="Jen D."/>
            <person name="Larson L."/>
            <person name="Lewis B."/>
            <person name="Mehta T."/>
            <person name="Park D."/>
            <person name="Pearson M."/>
            <person name="Roberts A."/>
            <person name="Saif S."/>
            <person name="Shenoy N."/>
            <person name="Sisk P."/>
            <person name="Stolte C."/>
            <person name="Sykes S."/>
            <person name="Walk T."/>
            <person name="White J."/>
            <person name="Yandava C."/>
            <person name="Burger G."/>
            <person name="Gray M.W."/>
            <person name="Holland P.W.H."/>
            <person name="King N."/>
            <person name="Lang F.B.F."/>
            <person name="Roger A.J."/>
            <person name="Ruiz-Trillo I."/>
            <person name="Lander E."/>
            <person name="Nusbaum C."/>
        </authorList>
    </citation>
    <scope>NUCLEOTIDE SEQUENCE [LARGE SCALE GENOMIC DNA]</scope>
    <source>
        <strain evidence="3">ATCC 38327</strain>
    </source>
</reference>
<feature type="compositionally biased region" description="Acidic residues" evidence="1">
    <location>
        <begin position="224"/>
        <end position="247"/>
    </location>
</feature>
<name>A0A0L0S9R1_ALLM3</name>